<feature type="region of interest" description="C-terminal hotdog fold" evidence="9">
    <location>
        <begin position="1130"/>
        <end position="1281"/>
    </location>
</feature>
<dbReference type="Gene3D" id="3.10.129.110">
    <property type="entry name" value="Polyketide synthase dehydratase"/>
    <property type="match status" value="2"/>
</dbReference>
<dbReference type="PROSITE" id="PS00012">
    <property type="entry name" value="PHOSPHOPANTETHEINE"/>
    <property type="match status" value="2"/>
</dbReference>
<dbReference type="SUPFAM" id="SSF53901">
    <property type="entry name" value="Thiolase-like"/>
    <property type="match status" value="2"/>
</dbReference>
<keyword evidence="7" id="KW-0511">Multifunctional enzyme</keyword>
<dbReference type="Pfam" id="PF08990">
    <property type="entry name" value="Docking"/>
    <property type="match status" value="1"/>
</dbReference>
<reference evidence="15" key="1">
    <citation type="journal article" date="2019" name="Int. J. Syst. Evol. Microbiol.">
        <title>The Global Catalogue of Microorganisms (GCM) 10K type strain sequencing project: providing services to taxonomists for standard genome sequencing and annotation.</title>
        <authorList>
            <consortium name="The Broad Institute Genomics Platform"/>
            <consortium name="The Broad Institute Genome Sequencing Center for Infectious Disease"/>
            <person name="Wu L."/>
            <person name="Ma J."/>
        </authorList>
    </citation>
    <scope>NUCLEOTIDE SEQUENCE [LARGE SCALE GENOMIC DNA]</scope>
    <source>
        <strain evidence="15">JCM 3106</strain>
    </source>
</reference>
<dbReference type="SMART" id="SM01294">
    <property type="entry name" value="PKS_PP_betabranch"/>
    <property type="match status" value="2"/>
</dbReference>
<dbReference type="InterPro" id="IPR020841">
    <property type="entry name" value="PKS_Beta-ketoAc_synthase_dom"/>
</dbReference>
<keyword evidence="15" id="KW-1185">Reference proteome</keyword>
<dbReference type="InterPro" id="IPR001227">
    <property type="entry name" value="Ac_transferase_dom_sf"/>
</dbReference>
<dbReference type="Pfam" id="PF13602">
    <property type="entry name" value="ADH_zinc_N_2"/>
    <property type="match status" value="1"/>
</dbReference>
<proteinExistence type="predicted"/>
<feature type="region of interest" description="N-terminal hotdog fold" evidence="9">
    <location>
        <begin position="955"/>
        <end position="1105"/>
    </location>
</feature>
<dbReference type="CDD" id="cd00833">
    <property type="entry name" value="PKS"/>
    <property type="match status" value="2"/>
</dbReference>
<dbReference type="Pfam" id="PF02801">
    <property type="entry name" value="Ketoacyl-synt_C"/>
    <property type="match status" value="2"/>
</dbReference>
<gene>
    <name evidence="14" type="ORF">GCM10017559_02050</name>
</gene>
<dbReference type="SUPFAM" id="SSF47336">
    <property type="entry name" value="ACP-like"/>
    <property type="match status" value="2"/>
</dbReference>
<keyword evidence="6" id="KW-0045">Antibiotic biosynthesis</keyword>
<evidence type="ECO:0000256" key="3">
    <source>
        <dbReference type="ARBA" id="ARBA00022450"/>
    </source>
</evidence>
<dbReference type="InterPro" id="IPR036291">
    <property type="entry name" value="NAD(P)-bd_dom_sf"/>
</dbReference>
<dbReference type="InterPro" id="IPR020806">
    <property type="entry name" value="PKS_PP-bd"/>
</dbReference>
<dbReference type="InterPro" id="IPR014031">
    <property type="entry name" value="Ketoacyl_synth_C"/>
</dbReference>
<keyword evidence="5" id="KW-0808">Transferase</keyword>
<evidence type="ECO:0000259" key="11">
    <source>
        <dbReference type="PROSITE" id="PS50075"/>
    </source>
</evidence>
<dbReference type="RefSeq" id="WP_344886963.1">
    <property type="nucleotide sequence ID" value="NZ_BAAAWD010000002.1"/>
</dbReference>
<accession>A0ABP6K9Z1</accession>
<sequence>MANEDRFREYLRRTTADLLRTRAALEQLEQAAREPLAIVSMACRYPGGVRSPEELWRLVEARTDAIGPFPRDRGWPLDELIDPDPDREGTSYASEGGFLYSAADFDPELFGVSPREALTIDPQQRLLLQTSWEVFERAGLDPRSLSGERIGVFVGVMYSDYGSRHTRAPEGFEGFVGTGSAGSIASGRVAYTFGLQGPAVTVDTACSSSLVALHYAAEAVRRGDCEMAVAGGSTVMATPATFVEFSRQRGLSPDGRCKAYAAAADGTGWGEGVGLVLVERLSEARRRGHPIVGVLRGSAVNSDGASSRLSAPNGVAQRRVILDALADAGVDPAEVDAVEGHGTGTGLGDPIEANALMETYGRARPVTDPVWLGSLKSNIGHTQAAAGIGGVMKMIMAMRHGVLPATLHIDEPSPHVDWDAGGLAPLTGPRAWPERDRPRRAAVSSFGISGTNAHVVIEEPSAEPHEEPAGDPRAEPSAALPGESSEAARPSRADGDDTVTPATPVTPVVWTVSGHTEQALHDQVARLRAHVAENPGLAPADVAHSLRTGRADLPHRAVAVGTDLGGLAGELAALEEGLPSRRAVRDRTVTNGRPVFVFPGQGSQWTGMARELLAGCEPFGDEMRRCAEALAPHVGWDLLDVVSSGDESLLGRVDVVQPALFSMMVSLAAVWRSLGVEPAAVVGHSQGEIAAAHVAGALDLADAAALVARRSAALLDIAGTGAMASIGLPAEQVRRRFGGRDAIAVAAVNGPDATVVAGEAGAVRDLVARCEAEGVRARLVPVDYASHSPAVEPLREPLLARLAGIRPRTSTVAFFSTVTAAGIDTSALDAGYWYDNLRRPVRLAETVTALLEAGHRCFVEVSPHPVLVAPLRDTFDDAGVDARALATLRRDDGGLEQLLTSAGALFAAGVPVEWGPAARGGRVALPTYAFQERRFWLDTRTEGMPPATGPAGAGHPFLGVVVEPADGRAVLFTGGVPGGPGGWPRQHRLGERPVLVGSALVELALAAGERLGLPRVDDLALLAPVDVPDGPVQVQVEVNAEDGGAGATFTVHTRPLTAHTRRGVEDTADGADTGNTGDATEDIGDAAEPWLLHASGSLSAGDPDIPGTPDASGTSGTPGVLAEAWPPPDAEPVDVDAGYARLADAGVHYGPRLRRVRAAWRSDGAVFAEVTPPDENETRSGTGGEGGEGFVLHPALLDGMVQAVFLDRAARAHDRGEPPATVVPFSWTGVRAYAAATGPVRVRLTWTGPDAFSLVASDATGPVVLTVEEVRVRPAAGEPGDVPAPASAPVPLLRRAARRPERAVPSGAVPADALAGLSGSEREERVLDLVGRAVAGILGYESARDVGPDRPFRDLGLDSMTGLRLRDHLSRVLGRRLPSTLVFDHPSPRALARHLSSTAQHGPSRAVARRGRTAEDPIAIVAMACRYPGGVSTPEQLWELLESGRDAVGPFPGDRGWDLGRLFDDDPDRPGTSYARDGGFIHEAAEFDADFFEMNPREAKAADPQQRLLLETSWEAFQRAGIDPAGLRGSRTGVYVGLIYTEYGGRAQDDPREYGGYLGTGSAGSVASGRIAYTYGLQGPAITVDTACSSSLVALHLAEQGLRSGECDLALVGGATLMATPATFVEFSRQRGLSPDGRCRAFADAADGTGFSEGVGLLLVERLSDARRNGHPVLAVLRGSAVNQDGASNGLTAPSGPSQERVIEEALSAAGLSPSDVDAVEAHGTGTTLGDPVEAQALLATYGAARGDRPPLRLGSLKSNIGHAQAAAGVGGIIKMVKALEHGTLPRTLHVDRPSRHVDWDRGGVALLTENTPWPAGERPRRFGVSAFGMSGTNAHVVIEEPPAPEVVPPAEPEPFDGPVPLVLSARSARALRGEARRLRAYLERHPDAALADVAAALVTGRAEFGHRAVVVAGDRDEALAGLAAVADGAPSASVVTGHARERDPRAPVLLYPGQGTQWEGMARALLEESPLFARRIGECAEALDPVTGWPLLEALRGGADLGRVDVVQPLLWAVMTGLTALWESFGVRPAAVIGHSQGEIAAALTAGALSLREAAAVVALRSRAIRAIAGTGAMLSVAAPHERVRAVLEDLGVSGDAGDVGDAGDAVSVAALNGPASTVVAGEAGAVDRVRRLLEEQGVRVRLIDVDYASHSPQVEALQAELLEILPRPEPGRAFTAAVFSTVTGAEVGPDDGTGFGDPGYWYRNLRRPVLLQAAVEAAAAAGHEVFVEVSPHPVVGAGVQEILEALPGVERPAVVGTLRRDDGGMARVLTSVAEAWVNGVRIDWPGYLGRRGPVPVLPTYAFDRHRYWLDAAPAATGVPAGARPVAHPLLTTAVRAASEDGLLLFGRLSLDDQPWLGDHTVDGAVLVPGAVLAELAAHAGELAGVARVDELTLRRPLVLDGSGAAEIQVTVGPADPDGFRPVGIHARPADTGDPLGAPWTVHAAGSLAPLTGPADRPVEAGWPPPGAEPVDVGGLYEDLAAKGYHYGPAFRGLRGAWRSGQDVLAEVSPQGPPGYRVAPTLLDAALHAVGLAGLFPDDGAVRLPFVWRGFTRYAEVPATGTSPLRVRLRRTGDDTVAVDLSTAGGDPVAAVEAVTFRAADPADLAAADVEDLLYEPVWEPVRPGTGVPRERVRVLAGGTGAPGDAGDPDGLELDALLAALDAGEPAPEVVVVPAGGEAGPVPEAVRAALLRVLGTLRRGLADVRLAGTLFVVRTRGAVEAVPGERAGALDGAGVWGLVRGVQDEEPGRVVIVDVPDTTDTTEAGDAARSLSEVLDAVASGEPQIAIRDGGPLVPRLRRHRPDPVPRGAGNWRLEAAGSGVTDDLAYRPVEDRPLGPGEVRVAVRAAGLNFRDAMLALGMYPGAADLGTEGAGVVLAVGDDVTGVGPGDRVMGLIPGGIGPEAVTDHRLLVPIPAGLSFAQAATVPAVFLTACYALRDLADARPGEWLLVHSAAGGVGGAAIQLARHWGLTVFGTASPAKWPALRDAGLPAERIAGSRDLSFAEAVRAATGGRGVDIVLNSLAREFVDASLELLAPGGRFVEMGKTDVRDPDEVRARHGVRYRAFDLAEAGPDRIGEMLAELAELFGSGVLTPLPVTSWDAGRAADAVRHLGLARHVGKVAVRIPRPVRADGTVLVTGATGGVGRLVALHLAREHGVRHLLLLSRRGDRAEGADRLREELGALGARTTIVAADVADAGALARVLAGVPDEHPLTAVVHAAGVLNDATLPNLAPERLDAVLRPKVDGAWNLHELTRDLDLDAFVLFSSAAGIVGGAGRSAYAAANVFLDALAGVRTRQGLPATSIAWGLWRSESAMTGSLSAVDRARMARSGLLPLSAAQGLALLDAAMAAAEPSLAAVRLDLARLAEIPDPAPPLRGLARGRAVPARDGDGPSGSGPELARLLADADPARREELMTETVFRYVEAVLGRAPGDAAEEGRSFKELGFDSLTAVELRNRLGGATGLRLPATVVFDHPTPAALAGHLLGRLAPATPEPAAPEPALQAPAAPEAAGQAAEEVPATAEELFRFIDSELRS</sequence>
<dbReference type="InterPro" id="IPR032821">
    <property type="entry name" value="PKS_assoc"/>
</dbReference>
<feature type="region of interest" description="Disordered" evidence="10">
    <location>
        <begin position="2790"/>
        <end position="2812"/>
    </location>
</feature>
<feature type="compositionally biased region" description="Basic and acidic residues" evidence="10">
    <location>
        <begin position="462"/>
        <end position="474"/>
    </location>
</feature>
<dbReference type="CDD" id="cd05195">
    <property type="entry name" value="enoyl_red"/>
    <property type="match status" value="1"/>
</dbReference>
<dbReference type="Gene3D" id="3.40.47.10">
    <property type="match status" value="2"/>
</dbReference>
<dbReference type="InterPro" id="IPR050091">
    <property type="entry name" value="PKS_NRPS_Biosynth_Enz"/>
</dbReference>
<feature type="region of interest" description="Disordered" evidence="10">
    <location>
        <begin position="3491"/>
        <end position="3519"/>
    </location>
</feature>
<organism evidence="14 15">
    <name type="scientific">Streptosporangium longisporum</name>
    <dbReference type="NCBI Taxonomy" id="46187"/>
    <lineage>
        <taxon>Bacteria</taxon>
        <taxon>Bacillati</taxon>
        <taxon>Actinomycetota</taxon>
        <taxon>Actinomycetes</taxon>
        <taxon>Streptosporangiales</taxon>
        <taxon>Streptosporangiaceae</taxon>
        <taxon>Streptosporangium</taxon>
    </lineage>
</organism>
<evidence type="ECO:0000256" key="1">
    <source>
        <dbReference type="ARBA" id="ARBA00001957"/>
    </source>
</evidence>
<dbReference type="InterPro" id="IPR014043">
    <property type="entry name" value="Acyl_transferase_dom"/>
</dbReference>
<dbReference type="PROSITE" id="PS52019">
    <property type="entry name" value="PKS_MFAS_DH"/>
    <property type="match status" value="2"/>
</dbReference>
<dbReference type="SMART" id="SM00827">
    <property type="entry name" value="PKS_AT"/>
    <property type="match status" value="2"/>
</dbReference>
<evidence type="ECO:0000313" key="14">
    <source>
        <dbReference type="EMBL" id="GAA2986034.1"/>
    </source>
</evidence>
<feature type="region of interest" description="N-terminal hotdog fold" evidence="9">
    <location>
        <begin position="2329"/>
        <end position="2456"/>
    </location>
</feature>
<dbReference type="SMART" id="SM00826">
    <property type="entry name" value="PKS_DH"/>
    <property type="match status" value="2"/>
</dbReference>
<dbReference type="SMART" id="SM00825">
    <property type="entry name" value="PKS_KS"/>
    <property type="match status" value="2"/>
</dbReference>
<dbReference type="SUPFAM" id="SSF52151">
    <property type="entry name" value="FabD/lysophospholipase-like"/>
    <property type="match status" value="2"/>
</dbReference>
<keyword evidence="8" id="KW-0012">Acyltransferase</keyword>
<comment type="caution">
    <text evidence="14">The sequence shown here is derived from an EMBL/GenBank/DDBJ whole genome shotgun (WGS) entry which is preliminary data.</text>
</comment>
<dbReference type="Pfam" id="PF08659">
    <property type="entry name" value="KR"/>
    <property type="match status" value="1"/>
</dbReference>
<evidence type="ECO:0000256" key="4">
    <source>
        <dbReference type="ARBA" id="ARBA00022553"/>
    </source>
</evidence>
<dbReference type="Gene3D" id="3.40.50.11460">
    <property type="match status" value="1"/>
</dbReference>
<dbReference type="Gene3D" id="3.40.366.10">
    <property type="entry name" value="Malonyl-Coenzyme A Acyl Carrier Protein, domain 2"/>
    <property type="match status" value="2"/>
</dbReference>
<dbReference type="InterPro" id="IPR049551">
    <property type="entry name" value="PKS_DH_C"/>
</dbReference>
<feature type="domain" description="PKS/mFAS DH" evidence="13">
    <location>
        <begin position="2329"/>
        <end position="2607"/>
    </location>
</feature>
<dbReference type="Pfam" id="PF14765">
    <property type="entry name" value="PS-DH"/>
    <property type="match status" value="2"/>
</dbReference>
<feature type="region of interest" description="Disordered" evidence="10">
    <location>
        <begin position="1095"/>
        <end position="1132"/>
    </location>
</feature>
<dbReference type="InterPro" id="IPR006162">
    <property type="entry name" value="Ppantetheine_attach_site"/>
</dbReference>
<feature type="domain" description="Carrier" evidence="11">
    <location>
        <begin position="1324"/>
        <end position="1399"/>
    </location>
</feature>
<feature type="domain" description="Ketosynthase family 3 (KS3)" evidence="12">
    <location>
        <begin position="1415"/>
        <end position="1841"/>
    </location>
</feature>
<dbReference type="SMART" id="SM00823">
    <property type="entry name" value="PKS_PP"/>
    <property type="match status" value="2"/>
</dbReference>
<evidence type="ECO:0000256" key="8">
    <source>
        <dbReference type="ARBA" id="ARBA00023315"/>
    </source>
</evidence>
<protein>
    <recommendedName>
        <fullName evidence="16">Type I polyketide synthase</fullName>
    </recommendedName>
</protein>
<evidence type="ECO:0000256" key="7">
    <source>
        <dbReference type="ARBA" id="ARBA00023268"/>
    </source>
</evidence>
<dbReference type="PANTHER" id="PTHR43775:SF51">
    <property type="entry name" value="INACTIVE PHENOLPHTHIOCEROL SYNTHESIS POLYKETIDE SYNTHASE TYPE I PKS1-RELATED"/>
    <property type="match status" value="1"/>
</dbReference>
<evidence type="ECO:0000256" key="2">
    <source>
        <dbReference type="ARBA" id="ARBA00004792"/>
    </source>
</evidence>
<feature type="active site" description="Proton donor; for dehydratase activity" evidence="9">
    <location>
        <position position="2525"/>
    </location>
</feature>
<dbReference type="SUPFAM" id="SSF55048">
    <property type="entry name" value="Probable ACP-binding domain of malonyl-CoA ACP transacylase"/>
    <property type="match status" value="2"/>
</dbReference>
<keyword evidence="3" id="KW-0596">Phosphopantetheine</keyword>
<dbReference type="InterPro" id="IPR049900">
    <property type="entry name" value="PKS_mFAS_DH"/>
</dbReference>
<feature type="region of interest" description="Disordered" evidence="10">
    <location>
        <begin position="461"/>
        <end position="504"/>
    </location>
</feature>
<comment type="pathway">
    <text evidence="2">Antibiotic biosynthesis.</text>
</comment>
<dbReference type="InterPro" id="IPR016039">
    <property type="entry name" value="Thiolase-like"/>
</dbReference>
<feature type="region of interest" description="C-terminal hotdog fold" evidence="9">
    <location>
        <begin position="2469"/>
        <end position="2607"/>
    </location>
</feature>
<dbReference type="Pfam" id="PF00109">
    <property type="entry name" value="ketoacyl-synt"/>
    <property type="match status" value="2"/>
</dbReference>
<dbReference type="InterPro" id="IPR018201">
    <property type="entry name" value="Ketoacyl_synth_AS"/>
</dbReference>
<dbReference type="InterPro" id="IPR014030">
    <property type="entry name" value="Ketoacyl_synth_N"/>
</dbReference>
<dbReference type="InterPro" id="IPR042104">
    <property type="entry name" value="PKS_dehydratase_sf"/>
</dbReference>
<dbReference type="Gene3D" id="3.30.70.3290">
    <property type="match status" value="2"/>
</dbReference>
<feature type="active site" description="Proton acceptor; for dehydratase activity" evidence="9">
    <location>
        <position position="2361"/>
    </location>
</feature>
<dbReference type="SMART" id="SM00829">
    <property type="entry name" value="PKS_ER"/>
    <property type="match status" value="1"/>
</dbReference>
<dbReference type="Pfam" id="PF16197">
    <property type="entry name" value="KAsynt_C_assoc"/>
    <property type="match status" value="1"/>
</dbReference>
<dbReference type="PROSITE" id="PS52004">
    <property type="entry name" value="KS3_2"/>
    <property type="match status" value="2"/>
</dbReference>
<dbReference type="InterPro" id="IPR013154">
    <property type="entry name" value="ADH-like_N"/>
</dbReference>
<evidence type="ECO:0000259" key="12">
    <source>
        <dbReference type="PROSITE" id="PS52004"/>
    </source>
</evidence>
<dbReference type="SUPFAM" id="SSF50129">
    <property type="entry name" value="GroES-like"/>
    <property type="match status" value="1"/>
</dbReference>
<feature type="active site" description="Proton donor; for dehydratase activity" evidence="9">
    <location>
        <position position="1198"/>
    </location>
</feature>
<dbReference type="Pfam" id="PF21089">
    <property type="entry name" value="PKS_DH_N"/>
    <property type="match status" value="2"/>
</dbReference>
<dbReference type="InterPro" id="IPR009081">
    <property type="entry name" value="PP-bd_ACP"/>
</dbReference>
<evidence type="ECO:0008006" key="16">
    <source>
        <dbReference type="Google" id="ProtNLM"/>
    </source>
</evidence>
<dbReference type="InterPro" id="IPR016035">
    <property type="entry name" value="Acyl_Trfase/lysoPLipase"/>
</dbReference>
<dbReference type="Gene3D" id="3.40.50.720">
    <property type="entry name" value="NAD(P)-binding Rossmann-like Domain"/>
    <property type="match status" value="1"/>
</dbReference>
<dbReference type="SMART" id="SM00822">
    <property type="entry name" value="PKS_KR"/>
    <property type="match status" value="1"/>
</dbReference>
<dbReference type="Pfam" id="PF00698">
    <property type="entry name" value="Acyl_transf_1"/>
    <property type="match status" value="2"/>
</dbReference>
<feature type="domain" description="Ketosynthase family 3 (KS3)" evidence="12">
    <location>
        <begin position="33"/>
        <end position="459"/>
    </location>
</feature>
<dbReference type="PANTHER" id="PTHR43775">
    <property type="entry name" value="FATTY ACID SYNTHASE"/>
    <property type="match status" value="1"/>
</dbReference>
<evidence type="ECO:0000256" key="6">
    <source>
        <dbReference type="ARBA" id="ARBA00023194"/>
    </source>
</evidence>
<name>A0ABP6K9Z1_9ACTN</name>
<evidence type="ECO:0000256" key="10">
    <source>
        <dbReference type="SAM" id="MobiDB-lite"/>
    </source>
</evidence>
<dbReference type="Pfam" id="PF22621">
    <property type="entry name" value="CurL-like_PKS_C"/>
    <property type="match status" value="1"/>
</dbReference>
<evidence type="ECO:0000313" key="15">
    <source>
        <dbReference type="Proteomes" id="UP001499930"/>
    </source>
</evidence>
<evidence type="ECO:0000256" key="9">
    <source>
        <dbReference type="PROSITE-ProRule" id="PRU01363"/>
    </source>
</evidence>
<dbReference type="InterPro" id="IPR011032">
    <property type="entry name" value="GroES-like_sf"/>
</dbReference>
<feature type="domain" description="PKS/mFAS DH" evidence="13">
    <location>
        <begin position="955"/>
        <end position="1281"/>
    </location>
</feature>
<dbReference type="Pfam" id="PF00550">
    <property type="entry name" value="PP-binding"/>
    <property type="match status" value="2"/>
</dbReference>
<feature type="region of interest" description="Disordered" evidence="10">
    <location>
        <begin position="3377"/>
        <end position="3399"/>
    </location>
</feature>
<dbReference type="Gene3D" id="1.10.1200.10">
    <property type="entry name" value="ACP-like"/>
    <property type="match status" value="2"/>
</dbReference>
<keyword evidence="4" id="KW-0597">Phosphoprotein</keyword>
<feature type="compositionally biased region" description="Low complexity" evidence="10">
    <location>
        <begin position="3500"/>
        <end position="3519"/>
    </location>
</feature>
<dbReference type="PROSITE" id="PS50075">
    <property type="entry name" value="CARRIER"/>
    <property type="match status" value="2"/>
</dbReference>
<dbReference type="InterPro" id="IPR020807">
    <property type="entry name" value="PKS_DH"/>
</dbReference>
<dbReference type="PROSITE" id="PS00606">
    <property type="entry name" value="KS3_1"/>
    <property type="match status" value="2"/>
</dbReference>
<dbReference type="InterPro" id="IPR036736">
    <property type="entry name" value="ACP-like_sf"/>
</dbReference>
<comment type="cofactor">
    <cofactor evidence="1">
        <name>pantetheine 4'-phosphate</name>
        <dbReference type="ChEBI" id="CHEBI:47942"/>
    </cofactor>
</comment>
<dbReference type="Proteomes" id="UP001499930">
    <property type="component" value="Unassembled WGS sequence"/>
</dbReference>
<feature type="region of interest" description="Disordered" evidence="10">
    <location>
        <begin position="1057"/>
        <end position="1082"/>
    </location>
</feature>
<evidence type="ECO:0000256" key="5">
    <source>
        <dbReference type="ARBA" id="ARBA00022679"/>
    </source>
</evidence>
<dbReference type="InterPro" id="IPR057326">
    <property type="entry name" value="KR_dom"/>
</dbReference>
<dbReference type="PROSITE" id="PS01162">
    <property type="entry name" value="QOR_ZETA_CRYSTAL"/>
    <property type="match status" value="1"/>
</dbReference>
<feature type="domain" description="Carrier" evidence="11">
    <location>
        <begin position="3414"/>
        <end position="3489"/>
    </location>
</feature>
<dbReference type="InterPro" id="IPR016036">
    <property type="entry name" value="Malonyl_transacylase_ACP-bd"/>
</dbReference>
<dbReference type="Pfam" id="PF08240">
    <property type="entry name" value="ADH_N"/>
    <property type="match status" value="1"/>
</dbReference>
<dbReference type="Gene3D" id="3.90.180.10">
    <property type="entry name" value="Medium-chain alcohol dehydrogenases, catalytic domain"/>
    <property type="match status" value="1"/>
</dbReference>
<dbReference type="CDD" id="cd08956">
    <property type="entry name" value="KR_3_FAS_SDR_x"/>
    <property type="match status" value="1"/>
</dbReference>
<dbReference type="InterPro" id="IPR049552">
    <property type="entry name" value="PKS_DH_N"/>
</dbReference>
<dbReference type="SUPFAM" id="SSF51735">
    <property type="entry name" value="NAD(P)-binding Rossmann-fold domains"/>
    <property type="match status" value="3"/>
</dbReference>
<dbReference type="InterPro" id="IPR002364">
    <property type="entry name" value="Quin_OxRdtase/zeta-crystal_CS"/>
</dbReference>
<evidence type="ECO:0000259" key="13">
    <source>
        <dbReference type="PROSITE" id="PS52019"/>
    </source>
</evidence>
<dbReference type="InterPro" id="IPR013968">
    <property type="entry name" value="PKS_KR"/>
</dbReference>
<dbReference type="InterPro" id="IPR020843">
    <property type="entry name" value="ER"/>
</dbReference>
<feature type="active site" description="Proton acceptor; for dehydratase activity" evidence="9">
    <location>
        <position position="987"/>
    </location>
</feature>
<dbReference type="InterPro" id="IPR015083">
    <property type="entry name" value="NorB/c/GfsB-D-like_docking"/>
</dbReference>
<dbReference type="EMBL" id="BAAAWD010000002">
    <property type="protein sequence ID" value="GAA2986034.1"/>
    <property type="molecule type" value="Genomic_DNA"/>
</dbReference>